<evidence type="ECO:0000259" key="5">
    <source>
        <dbReference type="SMART" id="SM00093"/>
    </source>
</evidence>
<gene>
    <name evidence="6" type="ORF">KOW79_019779</name>
</gene>
<reference evidence="6 7" key="1">
    <citation type="submission" date="2021-06" db="EMBL/GenBank/DDBJ databases">
        <title>Chromosome-level genome assembly of the red-tail catfish (Hemibagrus wyckioides).</title>
        <authorList>
            <person name="Shao F."/>
        </authorList>
    </citation>
    <scope>NUCLEOTIDE SEQUENCE [LARGE SCALE GENOMIC DNA]</scope>
    <source>
        <strain evidence="6">EC202008001</strain>
        <tissue evidence="6">Blood</tissue>
    </source>
</reference>
<dbReference type="Proteomes" id="UP000824219">
    <property type="component" value="Linkage Group LG25"/>
</dbReference>
<evidence type="ECO:0000256" key="1">
    <source>
        <dbReference type="ARBA" id="ARBA00009500"/>
    </source>
</evidence>
<comment type="similarity">
    <text evidence="1 4">Belongs to the serpin family.</text>
</comment>
<dbReference type="Gene3D" id="3.30.497.10">
    <property type="entry name" value="Antithrombin, subunit I, domain 2"/>
    <property type="match status" value="1"/>
</dbReference>
<dbReference type="FunFam" id="2.30.39.10:FF:000003">
    <property type="entry name" value="alpha-1-antitrypsin isoform X1"/>
    <property type="match status" value="1"/>
</dbReference>
<evidence type="ECO:0000256" key="4">
    <source>
        <dbReference type="RuleBase" id="RU000411"/>
    </source>
</evidence>
<dbReference type="PANTHER" id="PTHR11461">
    <property type="entry name" value="SERINE PROTEASE INHIBITOR, SERPIN"/>
    <property type="match status" value="1"/>
</dbReference>
<protein>
    <recommendedName>
        <fullName evidence="5">Serpin domain-containing protein</fullName>
    </recommendedName>
</protein>
<dbReference type="Gene3D" id="2.30.39.10">
    <property type="entry name" value="Alpha-1-antitrypsin, domain 1"/>
    <property type="match status" value="1"/>
</dbReference>
<evidence type="ECO:0000313" key="7">
    <source>
        <dbReference type="Proteomes" id="UP000824219"/>
    </source>
</evidence>
<dbReference type="InterPro" id="IPR023796">
    <property type="entry name" value="Serpin_dom"/>
</dbReference>
<dbReference type="EMBL" id="JAHKSW010000025">
    <property type="protein sequence ID" value="KAG7316238.1"/>
    <property type="molecule type" value="Genomic_DNA"/>
</dbReference>
<accession>A0A9D3N4J1</accession>
<dbReference type="GO" id="GO:0005615">
    <property type="term" value="C:extracellular space"/>
    <property type="evidence" value="ECO:0007669"/>
    <property type="project" value="InterPro"/>
</dbReference>
<name>A0A9D3N4J1_9TELE</name>
<evidence type="ECO:0000256" key="2">
    <source>
        <dbReference type="ARBA" id="ARBA00022729"/>
    </source>
</evidence>
<evidence type="ECO:0000313" key="6">
    <source>
        <dbReference type="EMBL" id="KAG7316238.1"/>
    </source>
</evidence>
<dbReference type="AlphaFoldDB" id="A0A9D3N4J1"/>
<keyword evidence="2" id="KW-0732">Signal</keyword>
<dbReference type="InterPro" id="IPR042178">
    <property type="entry name" value="Serpin_sf_1"/>
</dbReference>
<proteinExistence type="inferred from homology"/>
<evidence type="ECO:0000256" key="3">
    <source>
        <dbReference type="ARBA" id="ARBA00023180"/>
    </source>
</evidence>
<dbReference type="InterPro" id="IPR042185">
    <property type="entry name" value="Serpin_sf_2"/>
</dbReference>
<dbReference type="OrthoDB" id="671595at2759"/>
<sequence length="159" mass="18561">MVLINYIYFREHTHKADFHVDENTKVTVDMMKRTGHYDMYYNVRNFTSVIMIPYKGNTSMMIILPNKGKMKEVEKHLSKEALSYWHDKLFRSSVDLYLPKFSISASFSLGDTMKELGIVDAFSDNADFSGMREDTKLKTSKKNTKSIRFMCKISNPTEK</sequence>
<dbReference type="InterPro" id="IPR000215">
    <property type="entry name" value="Serpin_fam"/>
</dbReference>
<dbReference type="Pfam" id="PF00079">
    <property type="entry name" value="Serpin"/>
    <property type="match status" value="1"/>
</dbReference>
<comment type="caution">
    <text evidence="6">The sequence shown here is derived from an EMBL/GenBank/DDBJ whole genome shotgun (WGS) entry which is preliminary data.</text>
</comment>
<keyword evidence="3" id="KW-0325">Glycoprotein</keyword>
<organism evidence="6 7">
    <name type="scientific">Hemibagrus wyckioides</name>
    <dbReference type="NCBI Taxonomy" id="337641"/>
    <lineage>
        <taxon>Eukaryota</taxon>
        <taxon>Metazoa</taxon>
        <taxon>Chordata</taxon>
        <taxon>Craniata</taxon>
        <taxon>Vertebrata</taxon>
        <taxon>Euteleostomi</taxon>
        <taxon>Actinopterygii</taxon>
        <taxon>Neopterygii</taxon>
        <taxon>Teleostei</taxon>
        <taxon>Ostariophysi</taxon>
        <taxon>Siluriformes</taxon>
        <taxon>Bagridae</taxon>
        <taxon>Hemibagrus</taxon>
    </lineage>
</organism>
<dbReference type="PANTHER" id="PTHR11461:SF363">
    <property type="entry name" value="SERINE (OR CYSTEINE) PROTEINASE INHIBITOR, CLADE A (ALPHA-1 ANTIPROTEINASE, ANTITRYPSIN), MEMBER 1, LIKE PRECURSOR-RELATED"/>
    <property type="match status" value="1"/>
</dbReference>
<dbReference type="SMART" id="SM00093">
    <property type="entry name" value="SERPIN"/>
    <property type="match status" value="1"/>
</dbReference>
<dbReference type="InterPro" id="IPR036186">
    <property type="entry name" value="Serpin_sf"/>
</dbReference>
<dbReference type="GO" id="GO:0004867">
    <property type="term" value="F:serine-type endopeptidase inhibitor activity"/>
    <property type="evidence" value="ECO:0007669"/>
    <property type="project" value="InterPro"/>
</dbReference>
<keyword evidence="7" id="KW-1185">Reference proteome</keyword>
<dbReference type="SUPFAM" id="SSF56574">
    <property type="entry name" value="Serpins"/>
    <property type="match status" value="1"/>
</dbReference>
<feature type="domain" description="Serpin" evidence="5">
    <location>
        <begin position="1"/>
        <end position="156"/>
    </location>
</feature>